<dbReference type="RefSeq" id="WP_179432442.1">
    <property type="nucleotide sequence ID" value="NZ_BAABLC010000001.1"/>
</dbReference>
<reference evidence="5 6" key="1">
    <citation type="submission" date="2020-07" db="EMBL/GenBank/DDBJ databases">
        <title>Sequencing the genomes of 1000 actinobacteria strains.</title>
        <authorList>
            <person name="Klenk H.-P."/>
        </authorList>
    </citation>
    <scope>NUCLEOTIDE SEQUENCE [LARGE SCALE GENOMIC DNA]</scope>
    <source>
        <strain evidence="5 6">DSM 22185</strain>
    </source>
</reference>
<dbReference type="InterPro" id="IPR003439">
    <property type="entry name" value="ABC_transporter-like_ATP-bd"/>
</dbReference>
<keyword evidence="6" id="KW-1185">Reference proteome</keyword>
<evidence type="ECO:0000256" key="2">
    <source>
        <dbReference type="ARBA" id="ARBA00022741"/>
    </source>
</evidence>
<dbReference type="InterPro" id="IPR003593">
    <property type="entry name" value="AAA+_ATPase"/>
</dbReference>
<dbReference type="Pfam" id="PF00005">
    <property type="entry name" value="ABC_tran"/>
    <property type="match status" value="1"/>
</dbReference>
<feature type="domain" description="ABC transporter" evidence="4">
    <location>
        <begin position="4"/>
        <end position="249"/>
    </location>
</feature>
<sequence length="251" mass="27599">MSLLEVDSAGKSYDGVPAVTDVSFAVEPGETLAVIGPNGAGKSTLFGVVAGEHQVTSGRVRFQGVDVTRWRANRLARAGMSRTFQVARLFGSRTVEENVSLAIAAKNGWYRSMFDSFDRTVRRNRVQLDDALDRLRLSALRDRRAADLSQGDRKRLELAMAVAQEPVMLLLDEPTAGMSNEDCDITVELLHEIKRHDDQLAVVMTGHDMQVLLAVATRVMLMAEGRTVLDADPETVRTSPQARELYLGENA</sequence>
<evidence type="ECO:0000313" key="5">
    <source>
        <dbReference type="EMBL" id="NYD54262.1"/>
    </source>
</evidence>
<accession>A0A7Y9JLZ8</accession>
<evidence type="ECO:0000256" key="3">
    <source>
        <dbReference type="ARBA" id="ARBA00022840"/>
    </source>
</evidence>
<evidence type="ECO:0000313" key="6">
    <source>
        <dbReference type="Proteomes" id="UP000552045"/>
    </source>
</evidence>
<gene>
    <name evidence="5" type="ORF">BKA02_001317</name>
</gene>
<organism evidence="5 6">
    <name type="scientific">Microbacterium pseudoresistens</name>
    <dbReference type="NCBI Taxonomy" id="640634"/>
    <lineage>
        <taxon>Bacteria</taxon>
        <taxon>Bacillati</taxon>
        <taxon>Actinomycetota</taxon>
        <taxon>Actinomycetes</taxon>
        <taxon>Micrococcales</taxon>
        <taxon>Microbacteriaceae</taxon>
        <taxon>Microbacterium</taxon>
    </lineage>
</organism>
<dbReference type="EMBL" id="JACCBH010000001">
    <property type="protein sequence ID" value="NYD54262.1"/>
    <property type="molecule type" value="Genomic_DNA"/>
</dbReference>
<keyword evidence="3 5" id="KW-0067">ATP-binding</keyword>
<keyword evidence="1" id="KW-0813">Transport</keyword>
<dbReference type="InterPro" id="IPR017871">
    <property type="entry name" value="ABC_transporter-like_CS"/>
</dbReference>
<evidence type="ECO:0000259" key="4">
    <source>
        <dbReference type="PROSITE" id="PS50893"/>
    </source>
</evidence>
<dbReference type="GO" id="GO:0005886">
    <property type="term" value="C:plasma membrane"/>
    <property type="evidence" value="ECO:0007669"/>
    <property type="project" value="TreeGrafter"/>
</dbReference>
<dbReference type="PROSITE" id="PS50893">
    <property type="entry name" value="ABC_TRANSPORTER_2"/>
    <property type="match status" value="1"/>
</dbReference>
<dbReference type="InterPro" id="IPR027417">
    <property type="entry name" value="P-loop_NTPase"/>
</dbReference>
<dbReference type="PROSITE" id="PS00211">
    <property type="entry name" value="ABC_TRANSPORTER_1"/>
    <property type="match status" value="1"/>
</dbReference>
<dbReference type="CDD" id="cd03219">
    <property type="entry name" value="ABC_Mj1267_LivG_branched"/>
    <property type="match status" value="1"/>
</dbReference>
<comment type="caution">
    <text evidence="5">The sequence shown here is derived from an EMBL/GenBank/DDBJ whole genome shotgun (WGS) entry which is preliminary data.</text>
</comment>
<keyword evidence="2" id="KW-0547">Nucleotide-binding</keyword>
<dbReference type="InterPro" id="IPR051120">
    <property type="entry name" value="ABC_AA/LPS_Transport"/>
</dbReference>
<dbReference type="GO" id="GO:0016887">
    <property type="term" value="F:ATP hydrolysis activity"/>
    <property type="evidence" value="ECO:0007669"/>
    <property type="project" value="InterPro"/>
</dbReference>
<dbReference type="SMART" id="SM00382">
    <property type="entry name" value="AAA"/>
    <property type="match status" value="1"/>
</dbReference>
<dbReference type="PANTHER" id="PTHR45772">
    <property type="entry name" value="CONSERVED COMPONENT OF ABC TRANSPORTER FOR NATURAL AMINO ACIDS-RELATED"/>
    <property type="match status" value="1"/>
</dbReference>
<proteinExistence type="predicted"/>
<protein>
    <submittedName>
        <fullName evidence="5">Branched-chain amino acid transport system ATP-binding protein</fullName>
    </submittedName>
</protein>
<dbReference type="GO" id="GO:0005524">
    <property type="term" value="F:ATP binding"/>
    <property type="evidence" value="ECO:0007669"/>
    <property type="project" value="UniProtKB-KW"/>
</dbReference>
<evidence type="ECO:0000256" key="1">
    <source>
        <dbReference type="ARBA" id="ARBA00022448"/>
    </source>
</evidence>
<dbReference type="Proteomes" id="UP000552045">
    <property type="component" value="Unassembled WGS sequence"/>
</dbReference>
<dbReference type="SUPFAM" id="SSF52540">
    <property type="entry name" value="P-loop containing nucleoside triphosphate hydrolases"/>
    <property type="match status" value="1"/>
</dbReference>
<dbReference type="AlphaFoldDB" id="A0A7Y9JLZ8"/>
<dbReference type="Gene3D" id="3.40.50.300">
    <property type="entry name" value="P-loop containing nucleotide triphosphate hydrolases"/>
    <property type="match status" value="1"/>
</dbReference>
<name>A0A7Y9JLZ8_9MICO</name>